<feature type="region of interest" description="Disordered" evidence="1">
    <location>
        <begin position="7"/>
        <end position="51"/>
    </location>
</feature>
<name>A0ABP7D024_9ACTN</name>
<dbReference type="PANTHER" id="PTHR36933:SF1">
    <property type="entry name" value="SLL0788 PROTEIN"/>
    <property type="match status" value="1"/>
</dbReference>
<comment type="caution">
    <text evidence="3">The sequence shown here is derived from an EMBL/GenBank/DDBJ whole genome shotgun (WGS) entry which is preliminary data.</text>
</comment>
<evidence type="ECO:0000313" key="4">
    <source>
        <dbReference type="Proteomes" id="UP001500902"/>
    </source>
</evidence>
<gene>
    <name evidence="3" type="ORF">GCM10022224_075920</name>
</gene>
<dbReference type="Proteomes" id="UP001500902">
    <property type="component" value="Unassembled WGS sequence"/>
</dbReference>
<feature type="domain" description="DUF305" evidence="2">
    <location>
        <begin position="58"/>
        <end position="201"/>
    </location>
</feature>
<dbReference type="RefSeq" id="WP_344889449.1">
    <property type="nucleotide sequence ID" value="NZ_BAAAZP010000156.1"/>
</dbReference>
<proteinExistence type="predicted"/>
<evidence type="ECO:0000313" key="3">
    <source>
        <dbReference type="EMBL" id="GAA3698799.1"/>
    </source>
</evidence>
<dbReference type="PANTHER" id="PTHR36933">
    <property type="entry name" value="SLL0788 PROTEIN"/>
    <property type="match status" value="1"/>
</dbReference>
<evidence type="ECO:0000256" key="1">
    <source>
        <dbReference type="SAM" id="MobiDB-lite"/>
    </source>
</evidence>
<protein>
    <submittedName>
        <fullName evidence="3">DUF305 domain-containing protein</fullName>
    </submittedName>
</protein>
<dbReference type="InterPro" id="IPR005183">
    <property type="entry name" value="DUF305_CopM-like"/>
</dbReference>
<dbReference type="Pfam" id="PF03713">
    <property type="entry name" value="DUF305"/>
    <property type="match status" value="1"/>
</dbReference>
<accession>A0ABP7D024</accession>
<evidence type="ECO:0000259" key="2">
    <source>
        <dbReference type="Pfam" id="PF03713"/>
    </source>
</evidence>
<dbReference type="EMBL" id="BAAAZP010000156">
    <property type="protein sequence ID" value="GAA3698799.1"/>
    <property type="molecule type" value="Genomic_DNA"/>
</dbReference>
<dbReference type="InterPro" id="IPR012347">
    <property type="entry name" value="Ferritin-like"/>
</dbReference>
<reference evidence="4" key="1">
    <citation type="journal article" date="2019" name="Int. J. Syst. Evol. Microbiol.">
        <title>The Global Catalogue of Microorganisms (GCM) 10K type strain sequencing project: providing services to taxonomists for standard genome sequencing and annotation.</title>
        <authorList>
            <consortium name="The Broad Institute Genomics Platform"/>
            <consortium name="The Broad Institute Genome Sequencing Center for Infectious Disease"/>
            <person name="Wu L."/>
            <person name="Ma J."/>
        </authorList>
    </citation>
    <scope>NUCLEOTIDE SEQUENCE [LARGE SCALE GENOMIC DNA]</scope>
    <source>
        <strain evidence="4">JCM 16904</strain>
    </source>
</reference>
<organism evidence="3 4">
    <name type="scientific">Nonomuraea antimicrobica</name>
    <dbReference type="NCBI Taxonomy" id="561173"/>
    <lineage>
        <taxon>Bacteria</taxon>
        <taxon>Bacillati</taxon>
        <taxon>Actinomycetota</taxon>
        <taxon>Actinomycetes</taxon>
        <taxon>Streptosporangiales</taxon>
        <taxon>Streptosporangiaceae</taxon>
        <taxon>Nonomuraea</taxon>
    </lineage>
</organism>
<sequence>MATFALVGCSQQPAAPEGPSPVGTGAPVIVPGGPGEPARTATPGERVGQTPDSAVAADVRFAEGMIPHHRQALEMTSLVEARTTTSAVRALARQIAAAQTPEVKAMTAWLEGLGRQVPDGHAHEGAAAYGMATQEELNALRAARGAAFDRLFLRLMTRHHEGAVKMAGEELTGGRDHRMRLLAKDVSSGQSIEIARMREVLESLPS</sequence>
<dbReference type="Gene3D" id="1.20.1260.10">
    <property type="match status" value="1"/>
</dbReference>
<keyword evidence="4" id="KW-1185">Reference proteome</keyword>